<evidence type="ECO:0008006" key="4">
    <source>
        <dbReference type="Google" id="ProtNLM"/>
    </source>
</evidence>
<evidence type="ECO:0000256" key="1">
    <source>
        <dbReference type="SAM" id="SignalP"/>
    </source>
</evidence>
<dbReference type="PANTHER" id="PTHR47197">
    <property type="entry name" value="PROTEIN NIRF"/>
    <property type="match status" value="1"/>
</dbReference>
<dbReference type="EMBL" id="VMSD01000001">
    <property type="protein sequence ID" value="KAF0849351.1"/>
    <property type="molecule type" value="Genomic_DNA"/>
</dbReference>
<accession>A0ABQ6YUH2</accession>
<protein>
    <recommendedName>
        <fullName evidence="4">DNA-binding beta-propeller fold protein YncE</fullName>
    </recommendedName>
</protein>
<proteinExistence type="predicted"/>
<keyword evidence="3" id="KW-1185">Reference proteome</keyword>
<dbReference type="Gene3D" id="2.130.10.10">
    <property type="entry name" value="YVTN repeat-like/Quinoprotein amine dehydrogenase"/>
    <property type="match status" value="2"/>
</dbReference>
<feature type="signal peptide" evidence="1">
    <location>
        <begin position="1"/>
        <end position="31"/>
    </location>
</feature>
<reference evidence="2 3" key="1">
    <citation type="submission" date="2019-07" db="EMBL/GenBank/DDBJ databases">
        <title>Genomic Encyclopedia of Type Strains, Phase IV (KMG-IV): sequencing the most valuable type-strain genomes for metagenomic binning, comparative biology and taxonomic classification.</title>
        <authorList>
            <person name="Goeker M."/>
        </authorList>
    </citation>
    <scope>NUCLEOTIDE SEQUENCE [LARGE SCALE GENOMIC DNA]</scope>
    <source>
        <strain evidence="2 3">DSM 44831</strain>
    </source>
</reference>
<feature type="chain" id="PRO_5045206775" description="DNA-binding beta-propeller fold protein YncE" evidence="1">
    <location>
        <begin position="32"/>
        <end position="364"/>
    </location>
</feature>
<dbReference type="InterPro" id="IPR051200">
    <property type="entry name" value="Host-pathogen_enzymatic-act"/>
</dbReference>
<evidence type="ECO:0000313" key="2">
    <source>
        <dbReference type="EMBL" id="KAF0849351.1"/>
    </source>
</evidence>
<dbReference type="PANTHER" id="PTHR47197:SF3">
    <property type="entry name" value="DIHYDRO-HEME D1 DEHYDROGENASE"/>
    <property type="match status" value="1"/>
</dbReference>
<dbReference type="Proteomes" id="UP000798951">
    <property type="component" value="Unassembled WGS sequence"/>
</dbReference>
<dbReference type="InterPro" id="IPR015943">
    <property type="entry name" value="WD40/YVTN_repeat-like_dom_sf"/>
</dbReference>
<dbReference type="RefSeq" id="WP_157101814.1">
    <property type="nucleotide sequence ID" value="NZ_VMSD01000001.1"/>
</dbReference>
<comment type="caution">
    <text evidence="2">The sequence shown here is derived from an EMBL/GenBank/DDBJ whole genome shotgun (WGS) entry which is preliminary data.</text>
</comment>
<dbReference type="InterPro" id="IPR011044">
    <property type="entry name" value="Quino_amine_DH_bsu"/>
</dbReference>
<sequence length="364" mass="38807">MGTQQPRHRRLRAISGLLAVAAVSMSTPSCADVEGHGVLPTIPVADGVFFGVLAIDPAARILYAATTEHANGDSDAYVHQLMVIDLSTHTITATIPLPHSATDIAVDPGARTVHLVSPLDRQLDHGVLTVVDGSTNTIRSQIEVGSYAARVAVDESTHTAYVLGDRRHIEDARGHRYSSVIGVVPQGADAVSSTVPASVFSPNDIAVDPVTKLLYLAGPSLESIDPVTQERKELLEWSTTELVQADFDKDRRTLRVLDAQGGVDILDTATGELHAHNGSATPPDPGLPRPTYEAAFDTATNRAYIMRDAATGADQMMSVDLSTDEIRATRSLTEPRDMVMDPVTRTIYVLEKGKVTILPAAALG</sequence>
<dbReference type="SUPFAM" id="SSF50969">
    <property type="entry name" value="YVTN repeat-like/Quinoprotein amine dehydrogenase"/>
    <property type="match status" value="1"/>
</dbReference>
<name>A0ABQ6YUH2_9NOCA</name>
<evidence type="ECO:0000313" key="3">
    <source>
        <dbReference type="Proteomes" id="UP000798951"/>
    </source>
</evidence>
<organism evidence="2 3">
    <name type="scientific">Nocardia caishijiensis</name>
    <dbReference type="NCBI Taxonomy" id="184756"/>
    <lineage>
        <taxon>Bacteria</taxon>
        <taxon>Bacillati</taxon>
        <taxon>Actinomycetota</taxon>
        <taxon>Actinomycetes</taxon>
        <taxon>Mycobacteriales</taxon>
        <taxon>Nocardiaceae</taxon>
        <taxon>Nocardia</taxon>
    </lineage>
</organism>
<gene>
    <name evidence="2" type="ORF">FNL39_101789</name>
</gene>
<keyword evidence="1" id="KW-0732">Signal</keyword>